<feature type="transmembrane region" description="Helical" evidence="2">
    <location>
        <begin position="97"/>
        <end position="115"/>
    </location>
</feature>
<dbReference type="AlphaFoldDB" id="A0A8H5AUC3"/>
<name>A0A8H5AUC3_9AGAR</name>
<dbReference type="OrthoDB" id="3039972at2759"/>
<evidence type="ECO:0000313" key="3">
    <source>
        <dbReference type="EMBL" id="KAF5311104.1"/>
    </source>
</evidence>
<feature type="transmembrane region" description="Helical" evidence="2">
    <location>
        <begin position="159"/>
        <end position="183"/>
    </location>
</feature>
<proteinExistence type="predicted"/>
<gene>
    <name evidence="3" type="ORF">D9619_007632</name>
</gene>
<comment type="caution">
    <text evidence="3">The sequence shown here is derived from an EMBL/GenBank/DDBJ whole genome shotgun (WGS) entry which is preliminary data.</text>
</comment>
<feature type="transmembrane region" description="Helical" evidence="2">
    <location>
        <begin position="47"/>
        <end position="64"/>
    </location>
</feature>
<keyword evidence="2" id="KW-0472">Membrane</keyword>
<dbReference type="EMBL" id="JAACJJ010000057">
    <property type="protein sequence ID" value="KAF5311104.1"/>
    <property type="molecule type" value="Genomic_DNA"/>
</dbReference>
<keyword evidence="4" id="KW-1185">Reference proteome</keyword>
<evidence type="ECO:0000256" key="1">
    <source>
        <dbReference type="SAM" id="MobiDB-lite"/>
    </source>
</evidence>
<feature type="transmembrane region" description="Helical" evidence="2">
    <location>
        <begin position="127"/>
        <end position="147"/>
    </location>
</feature>
<feature type="region of interest" description="Disordered" evidence="1">
    <location>
        <begin position="290"/>
        <end position="320"/>
    </location>
</feature>
<organism evidence="3 4">
    <name type="scientific">Psilocybe cf. subviscida</name>
    <dbReference type="NCBI Taxonomy" id="2480587"/>
    <lineage>
        <taxon>Eukaryota</taxon>
        <taxon>Fungi</taxon>
        <taxon>Dikarya</taxon>
        <taxon>Basidiomycota</taxon>
        <taxon>Agaricomycotina</taxon>
        <taxon>Agaricomycetes</taxon>
        <taxon>Agaricomycetidae</taxon>
        <taxon>Agaricales</taxon>
        <taxon>Agaricineae</taxon>
        <taxon>Strophariaceae</taxon>
        <taxon>Psilocybe</taxon>
    </lineage>
</organism>
<accession>A0A8H5AUC3</accession>
<sequence>MSAYDGLPIYMETNFNGVIAQAMFSGMYTLLFVQALWKLQRKGGKRVYSCALILLWMSAIVNWGESWVMASSGFVDHNGSRVAIVTALFDYANLPKAVDIIGLTTFPIADAILIWRCNVLWHNPYILFVLVVLNTVTAALVVASPLLQNEQTSRITNLLVTLFSFIITVSATCLVILKIVLITRRSHMRHSYAKIIEILVQSAALVSIVVVGSAIPEAYNIIQPFALGTTTGNVLYRMDQYTSYILCPVLGIGPTLIAFRVAKEPSKTLINATKGAMLLSRLIFQRTARNTSSDGETTEFRVGSGHPPDKPGSDQHHSDVEGRENIAPAQENTIVETMGIAGAEFV</sequence>
<keyword evidence="2" id="KW-1133">Transmembrane helix</keyword>
<feature type="transmembrane region" description="Helical" evidence="2">
    <location>
        <begin position="15"/>
        <end position="35"/>
    </location>
</feature>
<feature type="compositionally biased region" description="Basic and acidic residues" evidence="1">
    <location>
        <begin position="307"/>
        <end position="320"/>
    </location>
</feature>
<evidence type="ECO:0000313" key="4">
    <source>
        <dbReference type="Proteomes" id="UP000567179"/>
    </source>
</evidence>
<protein>
    <submittedName>
        <fullName evidence="3">Uncharacterized protein</fullName>
    </submittedName>
</protein>
<dbReference type="Proteomes" id="UP000567179">
    <property type="component" value="Unassembled WGS sequence"/>
</dbReference>
<feature type="transmembrane region" description="Helical" evidence="2">
    <location>
        <begin position="195"/>
        <end position="215"/>
    </location>
</feature>
<evidence type="ECO:0000256" key="2">
    <source>
        <dbReference type="SAM" id="Phobius"/>
    </source>
</evidence>
<keyword evidence="2" id="KW-0812">Transmembrane</keyword>
<feature type="transmembrane region" description="Helical" evidence="2">
    <location>
        <begin position="241"/>
        <end position="259"/>
    </location>
</feature>
<reference evidence="3 4" key="1">
    <citation type="journal article" date="2020" name="ISME J.">
        <title>Uncovering the hidden diversity of litter-decomposition mechanisms in mushroom-forming fungi.</title>
        <authorList>
            <person name="Floudas D."/>
            <person name="Bentzer J."/>
            <person name="Ahren D."/>
            <person name="Johansson T."/>
            <person name="Persson P."/>
            <person name="Tunlid A."/>
        </authorList>
    </citation>
    <scope>NUCLEOTIDE SEQUENCE [LARGE SCALE GENOMIC DNA]</scope>
    <source>
        <strain evidence="3 4">CBS 101986</strain>
    </source>
</reference>